<dbReference type="EMBL" id="RCCB01000010">
    <property type="protein sequence ID" value="RLJ36030.1"/>
    <property type="molecule type" value="Genomic_DNA"/>
</dbReference>
<keyword evidence="4" id="KW-1185">Reference proteome</keyword>
<dbReference type="Proteomes" id="UP000233767">
    <property type="component" value="Unassembled WGS sequence"/>
</dbReference>
<comment type="caution">
    <text evidence="3">The sequence shown here is derived from an EMBL/GenBank/DDBJ whole genome shotgun (WGS) entry which is preliminary data.</text>
</comment>
<organism evidence="3 5">
    <name type="scientific">Flavobacterium lindanitolerans</name>
    <dbReference type="NCBI Taxonomy" id="428988"/>
    <lineage>
        <taxon>Bacteria</taxon>
        <taxon>Pseudomonadati</taxon>
        <taxon>Bacteroidota</taxon>
        <taxon>Flavobacteriia</taxon>
        <taxon>Flavobacteriales</taxon>
        <taxon>Flavobacteriaceae</taxon>
        <taxon>Flavobacterium</taxon>
    </lineage>
</organism>
<accession>A0A497UYC8</accession>
<evidence type="ECO:0000313" key="4">
    <source>
        <dbReference type="Proteomes" id="UP000233767"/>
    </source>
</evidence>
<dbReference type="RefSeq" id="WP_101470694.1">
    <property type="nucleotide sequence ID" value="NZ_PJND01000007.1"/>
</dbReference>
<sequence>MKVFYLLLLFSFTTYSQTKFELIATSGDNTKYYVKIESTNLDNMAKTIWLKIEKSPKKIKSKSNKIAYHSQGYTLYYMTMYCHDRKYDNPEIYFYDGKGRLIEKNEILIYNANIVPDTIIETVYDYVCD</sequence>
<dbReference type="InterPro" id="IPR031939">
    <property type="entry name" value="Adhesin_E-like"/>
</dbReference>
<feature type="domain" description="Surface-adhesin protein E-like" evidence="1">
    <location>
        <begin position="24"/>
        <end position="129"/>
    </location>
</feature>
<dbReference type="AlphaFoldDB" id="A0A497UYC8"/>
<dbReference type="Pfam" id="PF16747">
    <property type="entry name" value="Adhesin_E"/>
    <property type="match status" value="1"/>
</dbReference>
<dbReference type="EMBL" id="PJND01000007">
    <property type="protein sequence ID" value="PKW28465.1"/>
    <property type="molecule type" value="Genomic_DNA"/>
</dbReference>
<proteinExistence type="predicted"/>
<name>A0A497UYC8_9FLAO</name>
<evidence type="ECO:0000313" key="3">
    <source>
        <dbReference type="EMBL" id="RLJ36030.1"/>
    </source>
</evidence>
<reference evidence="2 4" key="1">
    <citation type="submission" date="2017-12" db="EMBL/GenBank/DDBJ databases">
        <title>Genomic Encyclopedia of Type Strains, Phase III (KMG-III): the genomes of soil and plant-associated and newly described type strains.</title>
        <authorList>
            <person name="Whitman W."/>
        </authorList>
    </citation>
    <scope>NUCLEOTIDE SEQUENCE [LARGE SCALE GENOMIC DNA]</scope>
    <source>
        <strain evidence="2 4">IP-10</strain>
    </source>
</reference>
<evidence type="ECO:0000313" key="5">
    <source>
        <dbReference type="Proteomes" id="UP000275027"/>
    </source>
</evidence>
<protein>
    <recommendedName>
        <fullName evidence="1">Surface-adhesin protein E-like domain-containing protein</fullName>
    </recommendedName>
</protein>
<dbReference type="Proteomes" id="UP000275027">
    <property type="component" value="Unassembled WGS sequence"/>
</dbReference>
<reference evidence="3 5" key="2">
    <citation type="submission" date="2018-10" db="EMBL/GenBank/DDBJ databases">
        <title>Genomic Encyclopedia of Archaeal and Bacterial Type Strains, Phase II (KMG-II): from individual species to whole genera.</title>
        <authorList>
            <person name="Goeker M."/>
        </authorList>
    </citation>
    <scope>NUCLEOTIDE SEQUENCE [LARGE SCALE GENOMIC DNA]</scope>
    <source>
        <strain evidence="3 5">DSM 21886</strain>
    </source>
</reference>
<gene>
    <name evidence="2" type="ORF">B0G92_0085</name>
    <name evidence="3" type="ORF">CLV50_1419</name>
</gene>
<evidence type="ECO:0000259" key="1">
    <source>
        <dbReference type="Pfam" id="PF16747"/>
    </source>
</evidence>
<evidence type="ECO:0000313" key="2">
    <source>
        <dbReference type="EMBL" id="PKW28465.1"/>
    </source>
</evidence>